<dbReference type="EMBL" id="MBFE02000034">
    <property type="protein sequence ID" value="MUO45366.1"/>
    <property type="molecule type" value="Genomic_DNA"/>
</dbReference>
<feature type="transmembrane region" description="Helical" evidence="9">
    <location>
        <begin position="36"/>
        <end position="59"/>
    </location>
</feature>
<sequence>MTLSDMLELLIQGLTLGGLYGLVGAGLALNFGVLKVVNLVHGELITCGGFIAAFCLSMVPNMPFPLILVLAMAGTALVGAGLQALVVERAMTTRDPMVTMLVTFGLGIVARNVMVELFGADLRGLDVGGLSHARLQIGTVSVGVLPLMTFAFALAAFAVLHVLVNMTAFGRAVRATSDRPDIARLMGVRVRTLHIKVAALAAALAALAGMLLAMRASISPYSGVERLIVAFEVVVLGGVGSIRGALIAGLVLGTAQVVTARFDGNAGLLYVHLTFLAGLGLRAFRGKLS</sequence>
<dbReference type="EMBL" id="MBFA02000029">
    <property type="protein sequence ID" value="MUP13260.1"/>
    <property type="molecule type" value="Genomic_DNA"/>
</dbReference>
<protein>
    <submittedName>
        <fullName evidence="11">Branched-chain amino acid ABC transporter permease</fullName>
    </submittedName>
</protein>
<evidence type="ECO:0000256" key="5">
    <source>
        <dbReference type="ARBA" id="ARBA00022970"/>
    </source>
</evidence>
<evidence type="ECO:0000256" key="8">
    <source>
        <dbReference type="ARBA" id="ARBA00037998"/>
    </source>
</evidence>
<evidence type="ECO:0000313" key="10">
    <source>
        <dbReference type="EMBL" id="MUO45366.1"/>
    </source>
</evidence>
<dbReference type="PANTHER" id="PTHR11795:SF445">
    <property type="entry name" value="AMINO ACID ABC TRANSPORTER PERMEASE PROTEIN"/>
    <property type="match status" value="1"/>
</dbReference>
<keyword evidence="5" id="KW-0029">Amino-acid transport</keyword>
<feature type="transmembrane region" description="Helical" evidence="9">
    <location>
        <begin position="140"/>
        <end position="164"/>
    </location>
</feature>
<proteinExistence type="inferred from homology"/>
<dbReference type="Proteomes" id="UP000179454">
    <property type="component" value="Unassembled WGS sequence"/>
</dbReference>
<evidence type="ECO:0000256" key="4">
    <source>
        <dbReference type="ARBA" id="ARBA00022692"/>
    </source>
</evidence>
<feature type="transmembrane region" description="Helical" evidence="9">
    <location>
        <begin position="98"/>
        <end position="120"/>
    </location>
</feature>
<feature type="transmembrane region" description="Helical" evidence="9">
    <location>
        <begin position="65"/>
        <end position="86"/>
    </location>
</feature>
<dbReference type="PANTHER" id="PTHR11795">
    <property type="entry name" value="BRANCHED-CHAIN AMINO ACID TRANSPORT SYSTEM PERMEASE PROTEIN LIVH"/>
    <property type="match status" value="1"/>
</dbReference>
<comment type="similarity">
    <text evidence="8">Belongs to the binding-protein-dependent transport system permease family. LivHM subfamily.</text>
</comment>
<dbReference type="GO" id="GO:0006865">
    <property type="term" value="P:amino acid transport"/>
    <property type="evidence" value="ECO:0007669"/>
    <property type="project" value="UniProtKB-KW"/>
</dbReference>
<keyword evidence="4 9" id="KW-0812">Transmembrane</keyword>
<evidence type="ECO:0000256" key="7">
    <source>
        <dbReference type="ARBA" id="ARBA00023136"/>
    </source>
</evidence>
<evidence type="ECO:0000256" key="9">
    <source>
        <dbReference type="SAM" id="Phobius"/>
    </source>
</evidence>
<keyword evidence="2" id="KW-0813">Transport</keyword>
<dbReference type="AlphaFoldDB" id="A0ABD6HEK6"/>
<feature type="transmembrane region" description="Helical" evidence="9">
    <location>
        <begin position="6"/>
        <end position="29"/>
    </location>
</feature>
<gene>
    <name evidence="11" type="ORF">BBK91_025815</name>
    <name evidence="10" type="ORF">BBL17_026725</name>
</gene>
<dbReference type="Proteomes" id="UP000179536">
    <property type="component" value="Unassembled WGS sequence"/>
</dbReference>
<reference evidence="12 13" key="1">
    <citation type="submission" date="2019-11" db="EMBL/GenBank/DDBJ databases">
        <title>Whole-genome sequencing of Allorhizobium vitis.</title>
        <authorList>
            <person name="Gan H.M."/>
            <person name="Savka M.A."/>
        </authorList>
    </citation>
    <scope>NUCLEOTIDE SEQUENCE [LARGE SCALE GENOMIC DNA]</scope>
    <source>
        <strain evidence="11 13">RF2/1</strain>
        <strain evidence="10 12">T1/7</strain>
    </source>
</reference>
<feature type="transmembrane region" description="Helical" evidence="9">
    <location>
        <begin position="193"/>
        <end position="213"/>
    </location>
</feature>
<dbReference type="RefSeq" id="WP_015918260.1">
    <property type="nucleotide sequence ID" value="NZ_MBFA02000029.1"/>
</dbReference>
<evidence type="ECO:0000256" key="2">
    <source>
        <dbReference type="ARBA" id="ARBA00022448"/>
    </source>
</evidence>
<dbReference type="InterPro" id="IPR052157">
    <property type="entry name" value="BCAA_transport_permease"/>
</dbReference>
<feature type="transmembrane region" description="Helical" evidence="9">
    <location>
        <begin position="233"/>
        <end position="255"/>
    </location>
</feature>
<keyword evidence="12" id="KW-1185">Reference proteome</keyword>
<feature type="transmembrane region" description="Helical" evidence="9">
    <location>
        <begin position="267"/>
        <end position="284"/>
    </location>
</feature>
<organism evidence="11 13">
    <name type="scientific">Agrobacterium vitis</name>
    <name type="common">Rhizobium vitis</name>
    <dbReference type="NCBI Taxonomy" id="373"/>
    <lineage>
        <taxon>Bacteria</taxon>
        <taxon>Pseudomonadati</taxon>
        <taxon>Pseudomonadota</taxon>
        <taxon>Alphaproteobacteria</taxon>
        <taxon>Hyphomicrobiales</taxon>
        <taxon>Rhizobiaceae</taxon>
        <taxon>Rhizobium/Agrobacterium group</taxon>
        <taxon>Agrobacterium</taxon>
    </lineage>
</organism>
<comment type="subcellular location">
    <subcellularLocation>
        <location evidence="1">Cell membrane</location>
        <topology evidence="1">Multi-pass membrane protein</topology>
    </subcellularLocation>
</comment>
<comment type="caution">
    <text evidence="11">The sequence shown here is derived from an EMBL/GenBank/DDBJ whole genome shotgun (WGS) entry which is preliminary data.</text>
</comment>
<accession>A0ABD6HEK6</accession>
<evidence type="ECO:0000313" key="13">
    <source>
        <dbReference type="Proteomes" id="UP000179536"/>
    </source>
</evidence>
<keyword evidence="7 9" id="KW-0472">Membrane</keyword>
<dbReference type="InterPro" id="IPR001851">
    <property type="entry name" value="ABC_transp_permease"/>
</dbReference>
<evidence type="ECO:0000256" key="1">
    <source>
        <dbReference type="ARBA" id="ARBA00004651"/>
    </source>
</evidence>
<evidence type="ECO:0000256" key="3">
    <source>
        <dbReference type="ARBA" id="ARBA00022475"/>
    </source>
</evidence>
<dbReference type="GO" id="GO:0005886">
    <property type="term" value="C:plasma membrane"/>
    <property type="evidence" value="ECO:0007669"/>
    <property type="project" value="UniProtKB-SubCell"/>
</dbReference>
<evidence type="ECO:0000313" key="11">
    <source>
        <dbReference type="EMBL" id="MUP13260.1"/>
    </source>
</evidence>
<keyword evidence="6 9" id="KW-1133">Transmembrane helix</keyword>
<dbReference type="Pfam" id="PF02653">
    <property type="entry name" value="BPD_transp_2"/>
    <property type="match status" value="1"/>
</dbReference>
<keyword evidence="3" id="KW-1003">Cell membrane</keyword>
<evidence type="ECO:0000313" key="12">
    <source>
        <dbReference type="Proteomes" id="UP000179454"/>
    </source>
</evidence>
<name>A0ABD6HEK6_AGRVI</name>
<dbReference type="CDD" id="cd06582">
    <property type="entry name" value="TM_PBP1_LivH_like"/>
    <property type="match status" value="1"/>
</dbReference>
<evidence type="ECO:0000256" key="6">
    <source>
        <dbReference type="ARBA" id="ARBA00022989"/>
    </source>
</evidence>